<dbReference type="RefSeq" id="WP_191839414.1">
    <property type="nucleotide sequence ID" value="NZ_BAAALB010000007.1"/>
</dbReference>
<sequence length="222" mass="24663">MTVKDGWISFDLGRFRPHEVDFATYSGSPHDRLPTLPLGHPGGLHEWMRELVPLGELAAGEYGMDTVTDGAPVSGHEAALPAEFVAFMADPVLRDSVPTCTSCYWAADLRVAPSPVRDGALLVRFLNDQQGCLYWYLHLLPDGSHEVLCGGEAYDLQQVPREVAVEDLVRVADGFDRFIARFWIENLAWYEVAGQKRSDAELSAPVWAYVRQYTGADRPAAR</sequence>
<protein>
    <submittedName>
        <fullName evidence="1">Uncharacterized protein</fullName>
    </submittedName>
</protein>
<evidence type="ECO:0000313" key="2">
    <source>
        <dbReference type="Proteomes" id="UP000619293"/>
    </source>
</evidence>
<proteinExistence type="predicted"/>
<accession>A0A8J3JVS9</accession>
<evidence type="ECO:0000313" key="1">
    <source>
        <dbReference type="EMBL" id="GIF87787.1"/>
    </source>
</evidence>
<dbReference type="Proteomes" id="UP000619293">
    <property type="component" value="Unassembled WGS sequence"/>
</dbReference>
<keyword evidence="2" id="KW-1185">Reference proteome</keyword>
<organism evidence="1 2">
    <name type="scientific">Catellatospora chokoriensis</name>
    <dbReference type="NCBI Taxonomy" id="310353"/>
    <lineage>
        <taxon>Bacteria</taxon>
        <taxon>Bacillati</taxon>
        <taxon>Actinomycetota</taxon>
        <taxon>Actinomycetes</taxon>
        <taxon>Micromonosporales</taxon>
        <taxon>Micromonosporaceae</taxon>
        <taxon>Catellatospora</taxon>
    </lineage>
</organism>
<name>A0A8J3JVS9_9ACTN</name>
<dbReference type="EMBL" id="BONG01000005">
    <property type="protein sequence ID" value="GIF87787.1"/>
    <property type="molecule type" value="Genomic_DNA"/>
</dbReference>
<reference evidence="1 2" key="1">
    <citation type="submission" date="2021-01" db="EMBL/GenBank/DDBJ databases">
        <title>Whole genome shotgun sequence of Catellatospora chokoriensis NBRC 107358.</title>
        <authorList>
            <person name="Komaki H."/>
            <person name="Tamura T."/>
        </authorList>
    </citation>
    <scope>NUCLEOTIDE SEQUENCE [LARGE SCALE GENOMIC DNA]</scope>
    <source>
        <strain evidence="1 2">NBRC 107358</strain>
    </source>
</reference>
<comment type="caution">
    <text evidence="1">The sequence shown here is derived from an EMBL/GenBank/DDBJ whole genome shotgun (WGS) entry which is preliminary data.</text>
</comment>
<gene>
    <name evidence="1" type="ORF">Cch02nite_12310</name>
</gene>
<dbReference type="AlphaFoldDB" id="A0A8J3JVS9"/>